<sequence>MNKEGIGKTAFKTHEGHYEYTVMPFGLTNAPATFQKLMNHIFKPYIRKFVLVFFDDILIYSASEEEHKKHLQLTLQLLQEHQLFAKRSKCEFGLLKIGYLGHLISQNGVETDPQKIEAMLHWPMPKNMRAVRGFLGLTGYYRKFIRNYGVISRPLTDQLKKGAFLWTQEAEESFNQLKKAMTQAPVLALPDFTKPFVIETDASDKGIGAVLMQGTRPIAFLSKILGIKNQGLSTYEKEFLALLTAVQKWRHYLVGGKFVIKTDQISLKHLLEQRLSHTMQHKGMCKLLGLDYVIEYKKGCENKVADALSRREEASQLSAISEIVPKWVQDIKLSYANCEWIKTLQAKLDDGTLHTTKFTWHHDLFRFKGRLCVGSNGQWRMKLLKEIHDSSLGGHSGILGTYMRAKALFYWPIMKEAVHDFVSKCHICQIGKGEHVAYPGLLQPLPIPEEAWTSVSMDFIVGLPKSDGKDIVLVVVDRLTKYAHFIPLAHPLKANIVAQAFLDHVYKLHGLPHNIISNMDAIFTSKFWKELMQKVVRRKDIPEKNLDRGIYKKGNVAGVKILIKWKNAAEEDARWEDYEEVAKEYPQFILEDKDSFIEGRVSPTQVHGNEEEGNDRLADGSRDVTDN</sequence>
<evidence type="ECO:0000313" key="6">
    <source>
        <dbReference type="EMBL" id="KAJ4776988.1"/>
    </source>
</evidence>
<dbReference type="FunFam" id="3.30.70.270:FF:000020">
    <property type="entry name" value="Transposon Tf2-6 polyprotein-like Protein"/>
    <property type="match status" value="1"/>
</dbReference>
<dbReference type="InterPro" id="IPR000953">
    <property type="entry name" value="Chromo/chromo_shadow_dom"/>
</dbReference>
<accession>A0AAV8EFI1</accession>
<dbReference type="GO" id="GO:0003676">
    <property type="term" value="F:nucleic acid binding"/>
    <property type="evidence" value="ECO:0007669"/>
    <property type="project" value="InterPro"/>
</dbReference>
<dbReference type="GO" id="GO:0003824">
    <property type="term" value="F:catalytic activity"/>
    <property type="evidence" value="ECO:0007669"/>
    <property type="project" value="UniProtKB-KW"/>
</dbReference>
<evidence type="ECO:0000256" key="2">
    <source>
        <dbReference type="SAM" id="MobiDB-lite"/>
    </source>
</evidence>
<protein>
    <submittedName>
        <fullName evidence="6">Polyprotein</fullName>
    </submittedName>
</protein>
<evidence type="ECO:0000259" key="5">
    <source>
        <dbReference type="PROSITE" id="PS50994"/>
    </source>
</evidence>
<dbReference type="PROSITE" id="PS50994">
    <property type="entry name" value="INTEGRASE"/>
    <property type="match status" value="1"/>
</dbReference>
<dbReference type="PANTHER" id="PTHR37984">
    <property type="entry name" value="PROTEIN CBG26694"/>
    <property type="match status" value="1"/>
</dbReference>
<dbReference type="CDD" id="cd01647">
    <property type="entry name" value="RT_LTR"/>
    <property type="match status" value="1"/>
</dbReference>
<feature type="domain" description="Integrase catalytic" evidence="5">
    <location>
        <begin position="442"/>
        <end position="534"/>
    </location>
</feature>
<evidence type="ECO:0000259" key="4">
    <source>
        <dbReference type="PROSITE" id="PS50878"/>
    </source>
</evidence>
<feature type="region of interest" description="Disordered" evidence="2">
    <location>
        <begin position="600"/>
        <end position="627"/>
    </location>
</feature>
<feature type="compositionally biased region" description="Basic and acidic residues" evidence="2">
    <location>
        <begin position="608"/>
        <end position="627"/>
    </location>
</feature>
<feature type="domain" description="Chromo" evidence="3">
    <location>
        <begin position="540"/>
        <end position="591"/>
    </location>
</feature>
<comment type="caution">
    <text evidence="6">The sequence shown here is derived from an EMBL/GenBank/DDBJ whole genome shotgun (WGS) entry which is preliminary data.</text>
</comment>
<proteinExistence type="predicted"/>
<dbReference type="CDD" id="cd09274">
    <property type="entry name" value="RNase_HI_RT_Ty3"/>
    <property type="match status" value="1"/>
</dbReference>
<dbReference type="InterPro" id="IPR050951">
    <property type="entry name" value="Retrovirus_Pol_polyprotein"/>
</dbReference>
<dbReference type="FunFam" id="3.30.70.270:FF:000003">
    <property type="entry name" value="Transposon Ty3-G Gag-Pol polyprotein"/>
    <property type="match status" value="1"/>
</dbReference>
<dbReference type="Pfam" id="PF17921">
    <property type="entry name" value="Integrase_H2C2"/>
    <property type="match status" value="1"/>
</dbReference>
<evidence type="ECO:0000256" key="1">
    <source>
        <dbReference type="ARBA" id="ARBA00023268"/>
    </source>
</evidence>
<keyword evidence="1" id="KW-0511">Multifunctional enzyme</keyword>
<gene>
    <name evidence="6" type="ORF">LUZ62_061245</name>
</gene>
<evidence type="ECO:0000259" key="3">
    <source>
        <dbReference type="PROSITE" id="PS50013"/>
    </source>
</evidence>
<dbReference type="Gene3D" id="3.10.10.10">
    <property type="entry name" value="HIV Type 1 Reverse Transcriptase, subunit A, domain 1"/>
    <property type="match status" value="1"/>
</dbReference>
<dbReference type="PROSITE" id="PS50013">
    <property type="entry name" value="CHROMO_2"/>
    <property type="match status" value="1"/>
</dbReference>
<name>A0AAV8EFI1_9POAL</name>
<dbReference type="EMBL" id="JAMFTS010000003">
    <property type="protein sequence ID" value="KAJ4776988.1"/>
    <property type="molecule type" value="Genomic_DNA"/>
</dbReference>
<dbReference type="InterPro" id="IPR043502">
    <property type="entry name" value="DNA/RNA_pol_sf"/>
</dbReference>
<dbReference type="PROSITE" id="PS50878">
    <property type="entry name" value="RT_POL"/>
    <property type="match status" value="1"/>
</dbReference>
<keyword evidence="7" id="KW-1185">Reference proteome</keyword>
<dbReference type="Gene3D" id="3.30.70.270">
    <property type="match status" value="2"/>
</dbReference>
<dbReference type="InterPro" id="IPR036397">
    <property type="entry name" value="RNaseH_sf"/>
</dbReference>
<dbReference type="Pfam" id="PF17919">
    <property type="entry name" value="RT_RNaseH_2"/>
    <property type="match status" value="1"/>
</dbReference>
<evidence type="ECO:0000313" key="7">
    <source>
        <dbReference type="Proteomes" id="UP001140206"/>
    </source>
</evidence>
<dbReference type="InterPro" id="IPR001584">
    <property type="entry name" value="Integrase_cat-core"/>
</dbReference>
<dbReference type="Pfam" id="PF00078">
    <property type="entry name" value="RVT_1"/>
    <property type="match status" value="1"/>
</dbReference>
<feature type="domain" description="Reverse transcriptase" evidence="4">
    <location>
        <begin position="1"/>
        <end position="104"/>
    </location>
</feature>
<dbReference type="InterPro" id="IPR012337">
    <property type="entry name" value="RNaseH-like_sf"/>
</dbReference>
<dbReference type="InterPro" id="IPR000477">
    <property type="entry name" value="RT_dom"/>
</dbReference>
<dbReference type="Gene3D" id="3.30.420.10">
    <property type="entry name" value="Ribonuclease H-like superfamily/Ribonuclease H"/>
    <property type="match status" value="1"/>
</dbReference>
<reference evidence="6" key="1">
    <citation type="submission" date="2022-08" db="EMBL/GenBank/DDBJ databases">
        <authorList>
            <person name="Marques A."/>
        </authorList>
    </citation>
    <scope>NUCLEOTIDE SEQUENCE</scope>
    <source>
        <strain evidence="6">RhyPub2mFocal</strain>
        <tissue evidence="6">Leaves</tissue>
    </source>
</reference>
<dbReference type="PANTHER" id="PTHR37984:SF5">
    <property type="entry name" value="PROTEIN NYNRIN-LIKE"/>
    <property type="match status" value="1"/>
</dbReference>
<dbReference type="Proteomes" id="UP001140206">
    <property type="component" value="Chromosome 3"/>
</dbReference>
<dbReference type="AlphaFoldDB" id="A0AAV8EFI1"/>
<organism evidence="6 7">
    <name type="scientific">Rhynchospora pubera</name>
    <dbReference type="NCBI Taxonomy" id="906938"/>
    <lineage>
        <taxon>Eukaryota</taxon>
        <taxon>Viridiplantae</taxon>
        <taxon>Streptophyta</taxon>
        <taxon>Embryophyta</taxon>
        <taxon>Tracheophyta</taxon>
        <taxon>Spermatophyta</taxon>
        <taxon>Magnoliopsida</taxon>
        <taxon>Liliopsida</taxon>
        <taxon>Poales</taxon>
        <taxon>Cyperaceae</taxon>
        <taxon>Cyperoideae</taxon>
        <taxon>Rhynchosporeae</taxon>
        <taxon>Rhynchospora</taxon>
    </lineage>
</organism>
<dbReference type="Gene3D" id="1.10.340.70">
    <property type="match status" value="1"/>
</dbReference>
<dbReference type="InterPro" id="IPR041588">
    <property type="entry name" value="Integrase_H2C2"/>
</dbReference>
<dbReference type="GO" id="GO:0015074">
    <property type="term" value="P:DNA integration"/>
    <property type="evidence" value="ECO:0007669"/>
    <property type="project" value="InterPro"/>
</dbReference>
<dbReference type="SUPFAM" id="SSF56672">
    <property type="entry name" value="DNA/RNA polymerases"/>
    <property type="match status" value="1"/>
</dbReference>
<dbReference type="SUPFAM" id="SSF53098">
    <property type="entry name" value="Ribonuclease H-like"/>
    <property type="match status" value="1"/>
</dbReference>
<dbReference type="InterPro" id="IPR041577">
    <property type="entry name" value="RT_RNaseH_2"/>
</dbReference>
<dbReference type="InterPro" id="IPR043128">
    <property type="entry name" value="Rev_trsase/Diguanyl_cyclase"/>
</dbReference>